<dbReference type="PANTHER" id="PTHR43409:SF4">
    <property type="entry name" value="RADICAL SAM SUPERFAMILY PROTEIN"/>
    <property type="match status" value="1"/>
</dbReference>
<dbReference type="GO" id="GO:0051536">
    <property type="term" value="F:iron-sulfur cluster binding"/>
    <property type="evidence" value="ECO:0007669"/>
    <property type="project" value="UniProtKB-KW"/>
</dbReference>
<evidence type="ECO:0000256" key="3">
    <source>
        <dbReference type="ARBA" id="ARBA00022723"/>
    </source>
</evidence>
<evidence type="ECO:0000313" key="7">
    <source>
        <dbReference type="Proteomes" id="UP001138751"/>
    </source>
</evidence>
<evidence type="ECO:0000256" key="1">
    <source>
        <dbReference type="ARBA" id="ARBA00001966"/>
    </source>
</evidence>
<dbReference type="Proteomes" id="UP001138751">
    <property type="component" value="Unassembled WGS sequence"/>
</dbReference>
<dbReference type="RefSeq" id="WP_211864133.1">
    <property type="nucleotide sequence ID" value="NZ_JAAEDM010000086.1"/>
</dbReference>
<accession>A0A9X9X2V2</accession>
<keyword evidence="3" id="KW-0479">Metal-binding</keyword>
<sequence length="526" mass="57547">MARALNVGVLELLPCAAASEWAHLPGVAPFKRRFASVMPQAVAVWARQMGHRVTYATWYGQADPTELLPGEPDIVFISTRSQSSALAYALARLYRQRRVRTVIGGPHAASFPRDCARFFDVTVTRCDRALLADILGQDPRPGTVLASERPPADLPSIEERLPELEASILDQGRPRLATVIPLQAGTGSPWGGAHRTERDCASLPRPAESLAADLAFVARRFPRTLLGFQDDDLGIHLDQTLDLLEAVPRAHRSRYLMRCPMGMLTPARQRRLAETGCLHVAPGIGAWTEHGGDVPFGAAAGPDRAGLPADAFMALRRHVPGLQADVVLGLDADRGSEPFALMRDFMRRLPFVWPNIDIATPHGGTPLHEAAEREGRLLEAMPLALYGSPYLAMVPREYEPAEFYERLVPLMEDSVSLPLTLRRLALRDPLALRLARLARTAAVRRGIAEMRAVRDLLRSDPAMRAFHAGGGGDLPRFYGARLARRLGHYRDLLTPADLRPLHGAPLPLAPRQAARGMTSALAQAAE</sequence>
<keyword evidence="2" id="KW-0949">S-adenosyl-L-methionine</keyword>
<dbReference type="GO" id="GO:0046872">
    <property type="term" value="F:metal ion binding"/>
    <property type="evidence" value="ECO:0007669"/>
    <property type="project" value="UniProtKB-KW"/>
</dbReference>
<organism evidence="6 7">
    <name type="scientific">Neoroseomonas soli</name>
    <dbReference type="NCBI Taxonomy" id="1081025"/>
    <lineage>
        <taxon>Bacteria</taxon>
        <taxon>Pseudomonadati</taxon>
        <taxon>Pseudomonadota</taxon>
        <taxon>Alphaproteobacteria</taxon>
        <taxon>Acetobacterales</taxon>
        <taxon>Acetobacteraceae</taxon>
        <taxon>Neoroseomonas</taxon>
    </lineage>
</organism>
<evidence type="ECO:0000313" key="6">
    <source>
        <dbReference type="EMBL" id="MBR0673731.1"/>
    </source>
</evidence>
<evidence type="ECO:0000256" key="4">
    <source>
        <dbReference type="ARBA" id="ARBA00023004"/>
    </source>
</evidence>
<comment type="cofactor">
    <cofactor evidence="1">
        <name>[4Fe-4S] cluster</name>
        <dbReference type="ChEBI" id="CHEBI:49883"/>
    </cofactor>
</comment>
<dbReference type="AlphaFoldDB" id="A0A9X9X2V2"/>
<dbReference type="Gene3D" id="3.40.50.280">
    <property type="entry name" value="Cobalamin-binding domain"/>
    <property type="match status" value="1"/>
</dbReference>
<dbReference type="PANTHER" id="PTHR43409">
    <property type="entry name" value="ANAEROBIC MAGNESIUM-PROTOPORPHYRIN IX MONOMETHYL ESTER CYCLASE-RELATED"/>
    <property type="match status" value="1"/>
</dbReference>
<evidence type="ECO:0000256" key="2">
    <source>
        <dbReference type="ARBA" id="ARBA00022691"/>
    </source>
</evidence>
<reference evidence="6" key="2">
    <citation type="journal article" date="2021" name="Syst. Appl. Microbiol.">
        <title>Roseomonas hellenica sp. nov., isolated from roots of wild-growing Alkanna tinctoria.</title>
        <authorList>
            <person name="Rat A."/>
            <person name="Naranjo H.D."/>
            <person name="Lebbe L."/>
            <person name="Cnockaert M."/>
            <person name="Krigas N."/>
            <person name="Grigoriadou K."/>
            <person name="Maloupa E."/>
            <person name="Willems A."/>
        </authorList>
    </citation>
    <scope>NUCLEOTIDE SEQUENCE</scope>
    <source>
        <strain evidence="6">LMG 31231</strain>
    </source>
</reference>
<keyword evidence="7" id="KW-1185">Reference proteome</keyword>
<keyword evidence="5" id="KW-0411">Iron-sulfur</keyword>
<dbReference type="InterPro" id="IPR051198">
    <property type="entry name" value="BchE-like"/>
</dbReference>
<name>A0A9X9X2V2_9PROT</name>
<comment type="caution">
    <text evidence="6">The sequence shown here is derived from an EMBL/GenBank/DDBJ whole genome shotgun (WGS) entry which is preliminary data.</text>
</comment>
<reference evidence="6" key="1">
    <citation type="submission" date="2020-01" db="EMBL/GenBank/DDBJ databases">
        <authorList>
            <person name="Rat A."/>
        </authorList>
    </citation>
    <scope>NUCLEOTIDE SEQUENCE</scope>
    <source>
        <strain evidence="6">LMG 31231</strain>
    </source>
</reference>
<gene>
    <name evidence="6" type="ORF">GXW76_21335</name>
</gene>
<proteinExistence type="predicted"/>
<evidence type="ECO:0000256" key="5">
    <source>
        <dbReference type="ARBA" id="ARBA00023014"/>
    </source>
</evidence>
<protein>
    <submittedName>
        <fullName evidence="6">Radical SAM protein</fullName>
    </submittedName>
</protein>
<dbReference type="EMBL" id="JAAEDM010000086">
    <property type="protein sequence ID" value="MBR0673731.1"/>
    <property type="molecule type" value="Genomic_DNA"/>
</dbReference>
<keyword evidence="4" id="KW-0408">Iron</keyword>